<dbReference type="InterPro" id="IPR027417">
    <property type="entry name" value="P-loop_NTPase"/>
</dbReference>
<gene>
    <name evidence="2" type="ORF">D3869_01605</name>
</gene>
<dbReference type="RefSeq" id="WP_137138685.1">
    <property type="nucleotide sequence ID" value="NZ_CP032345.1"/>
</dbReference>
<evidence type="ECO:0000313" key="3">
    <source>
        <dbReference type="Proteomes" id="UP000298693"/>
    </source>
</evidence>
<evidence type="ECO:0008006" key="4">
    <source>
        <dbReference type="Google" id="ProtNLM"/>
    </source>
</evidence>
<dbReference type="SUPFAM" id="SSF52540">
    <property type="entry name" value="P-loop containing nucleoside triphosphate hydrolases"/>
    <property type="match status" value="1"/>
</dbReference>
<protein>
    <recommendedName>
        <fullName evidence="4">AAA domain-containing protein</fullName>
    </recommendedName>
</protein>
<dbReference type="AlphaFoldDB" id="A0A4D8QWP6"/>
<evidence type="ECO:0000313" key="2">
    <source>
        <dbReference type="EMBL" id="QCO14031.1"/>
    </source>
</evidence>
<dbReference type="Proteomes" id="UP000298693">
    <property type="component" value="Chromosome"/>
</dbReference>
<dbReference type="EMBL" id="CP032345">
    <property type="protein sequence ID" value="QCO14031.1"/>
    <property type="molecule type" value="Genomic_DNA"/>
</dbReference>
<sequence length="394" mass="43106">MGLLNIVPANRAGMRFLISLYGLSETGKTLSALRLAAGMEPDPAKRMLLDTEGGQRGRAYVDKIPGGYMYASLTPPFTPDRYIEALNEIEAAGINVLVIDSISHVWFAEGGVLDMVETATERNDMAKWAKPKRRLGKMTNRLLRSDMHVILCARAKQPLVEETVDGRKKLIPGPVVPVQEKTLRYDMTVMGQMLGDGKFTVTAPAGKCPGPLREVFAAGEVMTEEMGKRLIAWLGGADLRSTEQRKLEVDATAAAEEGAQSFREFWSELSSDQRNLLKPKMENYASIAKAADAERERVEQERRDQQNLDNPFGEQAQQQSTPSTDEKPTTPADEAFNEALDAAKQGAAALRAWWDGPAGKASALGSDTAKKILISARKRELDEIAAKADAEGEL</sequence>
<accession>A0A4D8QWP6</accession>
<evidence type="ECO:0000256" key="1">
    <source>
        <dbReference type="SAM" id="MobiDB-lite"/>
    </source>
</evidence>
<feature type="compositionally biased region" description="Basic and acidic residues" evidence="1">
    <location>
        <begin position="291"/>
        <end position="306"/>
    </location>
</feature>
<feature type="region of interest" description="Disordered" evidence="1">
    <location>
        <begin position="291"/>
        <end position="332"/>
    </location>
</feature>
<dbReference type="Pfam" id="PF13479">
    <property type="entry name" value="AAA_24"/>
    <property type="match status" value="1"/>
</dbReference>
<organism evidence="2 3">
    <name type="scientific">Azospirillum brasilense</name>
    <dbReference type="NCBI Taxonomy" id="192"/>
    <lineage>
        <taxon>Bacteria</taxon>
        <taxon>Pseudomonadati</taxon>
        <taxon>Pseudomonadota</taxon>
        <taxon>Alphaproteobacteria</taxon>
        <taxon>Rhodospirillales</taxon>
        <taxon>Azospirillaceae</taxon>
        <taxon>Azospirillum</taxon>
    </lineage>
</organism>
<proteinExistence type="predicted"/>
<name>A0A4D8QWP6_AZOBR</name>
<reference evidence="2 3" key="1">
    <citation type="submission" date="2018-09" db="EMBL/GenBank/DDBJ databases">
        <title>Whole genome based analysis of evolution and adaptive divergence in Indian and Brazilian strains of Azospirillum brasilense.</title>
        <authorList>
            <person name="Singh C."/>
            <person name="Tripathi A.K."/>
        </authorList>
    </citation>
    <scope>NUCLEOTIDE SEQUENCE [LARGE SCALE GENOMIC DNA]</scope>
    <source>
        <strain evidence="2 3">MTCC4039</strain>
    </source>
</reference>